<dbReference type="SUPFAM" id="SSF46894">
    <property type="entry name" value="C-terminal effector domain of the bipartite response regulators"/>
    <property type="match status" value="1"/>
</dbReference>
<accession>A0A7C3KIV5</accession>
<protein>
    <submittedName>
        <fullName evidence="2">LuxR family transcriptional regulator</fullName>
    </submittedName>
</protein>
<reference evidence="2" key="1">
    <citation type="journal article" date="2020" name="mSystems">
        <title>Genome- and Community-Level Interaction Insights into Carbon Utilization and Element Cycling Functions of Hydrothermarchaeota in Hydrothermal Sediment.</title>
        <authorList>
            <person name="Zhou Z."/>
            <person name="Liu Y."/>
            <person name="Xu W."/>
            <person name="Pan J."/>
            <person name="Luo Z.H."/>
            <person name="Li M."/>
        </authorList>
    </citation>
    <scope>NUCLEOTIDE SEQUENCE [LARGE SCALE GENOMIC DNA]</scope>
    <source>
        <strain evidence="2">SpSt-418</strain>
    </source>
</reference>
<sequence length="213" mass="24692">MMGVQVSKQFSAASSLEKQTLLLSRSQTTSQLPINQYLKALEGKLNNLIDGVLILTEKQELIYANDNAYRVLRQLNSNKTEKNAIPHEIWYICQSLINSRSLFPHQYWFIESEIFTSDVTALHVRARWLQVETLEHPCLLLTIEDRYQALKNLALEKAQKYGLTPREKEVWMLHCANYSYKQIAEELQITPNTVKKHMSSIHVKQKEIATQFG</sequence>
<feature type="domain" description="HTH luxR-type" evidence="1">
    <location>
        <begin position="160"/>
        <end position="213"/>
    </location>
</feature>
<dbReference type="InterPro" id="IPR036388">
    <property type="entry name" value="WH-like_DNA-bd_sf"/>
</dbReference>
<dbReference type="EMBL" id="DSRU01000353">
    <property type="protein sequence ID" value="HFN00949.1"/>
    <property type="molecule type" value="Genomic_DNA"/>
</dbReference>
<proteinExistence type="predicted"/>
<dbReference type="AlphaFoldDB" id="A0A7C3KIV5"/>
<dbReference type="GO" id="GO:0006355">
    <property type="term" value="P:regulation of DNA-templated transcription"/>
    <property type="evidence" value="ECO:0007669"/>
    <property type="project" value="InterPro"/>
</dbReference>
<dbReference type="GO" id="GO:0003677">
    <property type="term" value="F:DNA binding"/>
    <property type="evidence" value="ECO:0007669"/>
    <property type="project" value="InterPro"/>
</dbReference>
<dbReference type="Pfam" id="PF00196">
    <property type="entry name" value="GerE"/>
    <property type="match status" value="1"/>
</dbReference>
<dbReference type="InterPro" id="IPR016032">
    <property type="entry name" value="Sig_transdc_resp-reg_C-effctor"/>
</dbReference>
<name>A0A7C3KIV5_9CYAN</name>
<evidence type="ECO:0000259" key="1">
    <source>
        <dbReference type="SMART" id="SM00421"/>
    </source>
</evidence>
<gene>
    <name evidence="2" type="ORF">ENR64_24975</name>
</gene>
<dbReference type="InterPro" id="IPR000792">
    <property type="entry name" value="Tscrpt_reg_LuxR_C"/>
</dbReference>
<evidence type="ECO:0000313" key="2">
    <source>
        <dbReference type="EMBL" id="HFN00949.1"/>
    </source>
</evidence>
<dbReference type="PRINTS" id="PR00038">
    <property type="entry name" value="HTHLUXR"/>
</dbReference>
<organism evidence="2">
    <name type="scientific">Oscillatoriales cyanobacterium SpSt-418</name>
    <dbReference type="NCBI Taxonomy" id="2282169"/>
    <lineage>
        <taxon>Bacteria</taxon>
        <taxon>Bacillati</taxon>
        <taxon>Cyanobacteriota</taxon>
        <taxon>Cyanophyceae</taxon>
        <taxon>Oscillatoriophycideae</taxon>
        <taxon>Oscillatoriales</taxon>
    </lineage>
</organism>
<dbReference type="Gene3D" id="1.10.10.10">
    <property type="entry name" value="Winged helix-like DNA-binding domain superfamily/Winged helix DNA-binding domain"/>
    <property type="match status" value="1"/>
</dbReference>
<comment type="caution">
    <text evidence="2">The sequence shown here is derived from an EMBL/GenBank/DDBJ whole genome shotgun (WGS) entry which is preliminary data.</text>
</comment>
<dbReference type="SMART" id="SM00421">
    <property type="entry name" value="HTH_LUXR"/>
    <property type="match status" value="1"/>
</dbReference>